<organism evidence="1 2">
    <name type="scientific">Rhabditophanes sp. KR3021</name>
    <dbReference type="NCBI Taxonomy" id="114890"/>
    <lineage>
        <taxon>Eukaryota</taxon>
        <taxon>Metazoa</taxon>
        <taxon>Ecdysozoa</taxon>
        <taxon>Nematoda</taxon>
        <taxon>Chromadorea</taxon>
        <taxon>Rhabditida</taxon>
        <taxon>Tylenchina</taxon>
        <taxon>Panagrolaimomorpha</taxon>
        <taxon>Strongyloidoidea</taxon>
        <taxon>Alloionematidae</taxon>
        <taxon>Rhabditophanes</taxon>
    </lineage>
</organism>
<evidence type="ECO:0000313" key="1">
    <source>
        <dbReference type="Proteomes" id="UP000095286"/>
    </source>
</evidence>
<dbReference type="Proteomes" id="UP000095286">
    <property type="component" value="Unplaced"/>
</dbReference>
<sequence length="294" mass="33349">MPKTSKRIILITGCLSGVGKQAAISLLNNRQNNFVIFHGDTKEHCEKLITAISELHENPITESIDYVAADFSDLKEVVRMAEEIKIRFPNLNHLICCENVMSQRQIITKNSLELTFQVNHLAHFYLISQLLPILKQNAPSQIIVAGSSLHSISGLDLDDVLCEKTYDKYMQFSRTMLMNQMMVLALFHRMNEAGDETINVNIVDASPILEKNSCNRNGRLSLSNSTLVIDSKENKSIGELLECGTFDHFSGRFFDMHGRQIQSSVQASDVRNQKVFWDFSERMCDNVFNKVLSE</sequence>
<protein>
    <submittedName>
        <fullName evidence="2">NAD(P)-binding protein</fullName>
    </submittedName>
</protein>
<proteinExistence type="predicted"/>
<dbReference type="WBParaSite" id="RSKR_0001153800.1">
    <property type="protein sequence ID" value="RSKR_0001153800.1"/>
    <property type="gene ID" value="RSKR_0001153800"/>
</dbReference>
<reference evidence="2" key="1">
    <citation type="submission" date="2016-11" db="UniProtKB">
        <authorList>
            <consortium name="WormBaseParasite"/>
        </authorList>
    </citation>
    <scope>IDENTIFICATION</scope>
    <source>
        <strain evidence="2">KR3021</strain>
    </source>
</reference>
<name>A0AC35UIJ4_9BILA</name>
<evidence type="ECO:0000313" key="2">
    <source>
        <dbReference type="WBParaSite" id="RSKR_0001153800.1"/>
    </source>
</evidence>
<accession>A0AC35UIJ4</accession>